<evidence type="ECO:0000313" key="3">
    <source>
        <dbReference type="Proteomes" id="UP000476696"/>
    </source>
</evidence>
<gene>
    <name evidence="2" type="ORF">GW579_21260</name>
</gene>
<protein>
    <submittedName>
        <fullName evidence="2">M15 family metallopeptidase</fullName>
    </submittedName>
</protein>
<feature type="domain" description="Peptidase M15C" evidence="1">
    <location>
        <begin position="59"/>
        <end position="122"/>
    </location>
</feature>
<reference evidence="2 3" key="1">
    <citation type="submission" date="2020-01" db="EMBL/GenBank/DDBJ databases">
        <authorList>
            <person name="Lee S.D."/>
        </authorList>
    </citation>
    <scope>NUCLEOTIDE SEQUENCE [LARGE SCALE GENOMIC DNA]</scope>
    <source>
        <strain evidence="2 3">Lac-M11</strain>
    </source>
</reference>
<dbReference type="SUPFAM" id="SSF55166">
    <property type="entry name" value="Hedgehog/DD-peptidase"/>
    <property type="match status" value="1"/>
</dbReference>
<accession>A0A6M2BAD1</accession>
<dbReference type="CDD" id="cd14845">
    <property type="entry name" value="L-Ala-D-Glu_peptidase_like"/>
    <property type="match status" value="1"/>
</dbReference>
<evidence type="ECO:0000259" key="1">
    <source>
        <dbReference type="Pfam" id="PF13539"/>
    </source>
</evidence>
<evidence type="ECO:0000313" key="2">
    <source>
        <dbReference type="EMBL" id="NGX89613.1"/>
    </source>
</evidence>
<dbReference type="RefSeq" id="WP_152325410.1">
    <property type="nucleotide sequence ID" value="NZ_JAADJS010000006.1"/>
</dbReference>
<dbReference type="AlphaFoldDB" id="A0A6M2BAD1"/>
<keyword evidence="3" id="KW-1185">Reference proteome</keyword>
<dbReference type="Gene3D" id="3.30.1380.10">
    <property type="match status" value="1"/>
</dbReference>
<dbReference type="GO" id="GO:0008233">
    <property type="term" value="F:peptidase activity"/>
    <property type="evidence" value="ECO:0007669"/>
    <property type="project" value="InterPro"/>
</dbReference>
<dbReference type="InterPro" id="IPR009045">
    <property type="entry name" value="Zn_M74/Hedgehog-like"/>
</dbReference>
<dbReference type="Pfam" id="PF13539">
    <property type="entry name" value="Peptidase_M15_4"/>
    <property type="match status" value="1"/>
</dbReference>
<dbReference type="Proteomes" id="UP000476696">
    <property type="component" value="Unassembled WGS sequence"/>
</dbReference>
<comment type="caution">
    <text evidence="2">The sequence shown here is derived from an EMBL/GenBank/DDBJ whole genome shotgun (WGS) entry which is preliminary data.</text>
</comment>
<dbReference type="InterPro" id="IPR039561">
    <property type="entry name" value="Peptidase_M15C"/>
</dbReference>
<reference evidence="2 3" key="2">
    <citation type="submission" date="2020-03" db="EMBL/GenBank/DDBJ databases">
        <title>Rahnella aceri sp. nov., isoated from traditional Jeju Makgeolli.</title>
        <authorList>
            <person name="Kim I.S."/>
            <person name="Jeon D."/>
        </authorList>
    </citation>
    <scope>NUCLEOTIDE SEQUENCE [LARGE SCALE GENOMIC DNA]</scope>
    <source>
        <strain evidence="2 3">Lac-M11</strain>
    </source>
</reference>
<dbReference type="EMBL" id="JAADJS010000006">
    <property type="protein sequence ID" value="NGX89613.1"/>
    <property type="molecule type" value="Genomic_DNA"/>
</dbReference>
<proteinExistence type="predicted"/>
<organism evidence="2 3">
    <name type="scientific">Rahnella contaminans</name>
    <dbReference type="NCBI Taxonomy" id="2703882"/>
    <lineage>
        <taxon>Bacteria</taxon>
        <taxon>Pseudomonadati</taxon>
        <taxon>Pseudomonadota</taxon>
        <taxon>Gammaproteobacteria</taxon>
        <taxon>Enterobacterales</taxon>
        <taxon>Yersiniaceae</taxon>
        <taxon>Rahnella</taxon>
    </lineage>
</organism>
<sequence length="128" mass="14621">MEHFKFSKSSEDNLKGVHPDLCIIMRKALALSPVDFGISEGLRNKKRQLELVAKGRSLTNNSRHITGHAVDIFALPNNAISWEFKYYQAIANIVFELSKTLSIEIEWGGKWDDLNDGTHFELSRKDYP</sequence>
<name>A0A6M2BAD1_9GAMM</name>